<dbReference type="EMBL" id="QQTP01000027">
    <property type="protein sequence ID" value="RDJ19827.1"/>
    <property type="molecule type" value="Genomic_DNA"/>
</dbReference>
<comment type="caution">
    <text evidence="1">The sequence shown here is derived from an EMBL/GenBank/DDBJ whole genome shotgun (WGS) entry which is preliminary data.</text>
</comment>
<proteinExistence type="predicted"/>
<keyword evidence="2" id="KW-1185">Reference proteome</keyword>
<name>A0A370KXX2_9HYPH</name>
<protein>
    <submittedName>
        <fullName evidence="1">Uncharacterized protein</fullName>
    </submittedName>
</protein>
<gene>
    <name evidence="1" type="ORF">DWE98_27830</name>
</gene>
<dbReference type="Proteomes" id="UP000255207">
    <property type="component" value="Unassembled WGS sequence"/>
</dbReference>
<reference evidence="2" key="1">
    <citation type="submission" date="2018-07" db="EMBL/GenBank/DDBJ databases">
        <authorList>
            <person name="Safronova V.I."/>
            <person name="Chirak E.R."/>
            <person name="Sazanova A.L."/>
        </authorList>
    </citation>
    <scope>NUCLEOTIDE SEQUENCE [LARGE SCALE GENOMIC DNA]</scope>
    <source>
        <strain evidence="2">RCAM04685</strain>
    </source>
</reference>
<sequence length="91" mass="10805">MRKTAQTLQRPDWQRGIHRIGQRRDNLAKPMTAFVAMCPDFRETLELYDHACLAFEFWLSQSGDSAQELQTEYSDMCEEMLQDILRFFPQD</sequence>
<evidence type="ECO:0000313" key="2">
    <source>
        <dbReference type="Proteomes" id="UP000255207"/>
    </source>
</evidence>
<dbReference type="RefSeq" id="WP_114832636.1">
    <property type="nucleotide sequence ID" value="NZ_QQTO01000009.1"/>
</dbReference>
<accession>A0A370KXX2</accession>
<dbReference type="AlphaFoldDB" id="A0A370KXX2"/>
<evidence type="ECO:0000313" key="1">
    <source>
        <dbReference type="EMBL" id="RDJ19827.1"/>
    </source>
</evidence>
<organism evidence="1 2">
    <name type="scientific">Bosea caraganae</name>
    <dbReference type="NCBI Taxonomy" id="2763117"/>
    <lineage>
        <taxon>Bacteria</taxon>
        <taxon>Pseudomonadati</taxon>
        <taxon>Pseudomonadota</taxon>
        <taxon>Alphaproteobacteria</taxon>
        <taxon>Hyphomicrobiales</taxon>
        <taxon>Boseaceae</taxon>
        <taxon>Bosea</taxon>
    </lineage>
</organism>